<dbReference type="InterPro" id="IPR036378">
    <property type="entry name" value="FAS1_dom_sf"/>
</dbReference>
<dbReference type="Proteomes" id="UP000235392">
    <property type="component" value="Unassembled WGS sequence"/>
</dbReference>
<gene>
    <name evidence="2" type="ORF">PCASD_16591</name>
</gene>
<accession>A0A2N5TWJ3</accession>
<organism evidence="2 3">
    <name type="scientific">Puccinia coronata f. sp. avenae</name>
    <dbReference type="NCBI Taxonomy" id="200324"/>
    <lineage>
        <taxon>Eukaryota</taxon>
        <taxon>Fungi</taxon>
        <taxon>Dikarya</taxon>
        <taxon>Basidiomycota</taxon>
        <taxon>Pucciniomycotina</taxon>
        <taxon>Pucciniomycetes</taxon>
        <taxon>Pucciniales</taxon>
        <taxon>Pucciniaceae</taxon>
        <taxon>Puccinia</taxon>
    </lineage>
</organism>
<dbReference type="InterPro" id="IPR050904">
    <property type="entry name" value="Adhesion/Biosynth-related"/>
</dbReference>
<dbReference type="PROSITE" id="PS50213">
    <property type="entry name" value="FAS1"/>
    <property type="match status" value="2"/>
</dbReference>
<comment type="caution">
    <text evidence="2">The sequence shown here is derived from an EMBL/GenBank/DDBJ whole genome shotgun (WGS) entry which is preliminary data.</text>
</comment>
<dbReference type="FunFam" id="2.30.180.10:FF:000112">
    <property type="match status" value="1"/>
</dbReference>
<evidence type="ECO:0000259" key="1">
    <source>
        <dbReference type="PROSITE" id="PS50213"/>
    </source>
</evidence>
<reference evidence="2 3" key="1">
    <citation type="submission" date="2017-11" db="EMBL/GenBank/DDBJ databases">
        <title>De novo assembly and phasing of dikaryotic genomes from two isolates of Puccinia coronata f. sp. avenae, the causal agent of oat crown rust.</title>
        <authorList>
            <person name="Miller M.E."/>
            <person name="Zhang Y."/>
            <person name="Omidvar V."/>
            <person name="Sperschneider J."/>
            <person name="Schwessinger B."/>
            <person name="Raley C."/>
            <person name="Palmer J.M."/>
            <person name="Garnica D."/>
            <person name="Upadhyaya N."/>
            <person name="Rathjen J."/>
            <person name="Taylor J.M."/>
            <person name="Park R.F."/>
            <person name="Dodds P.N."/>
            <person name="Hirsch C.D."/>
            <person name="Kianian S.F."/>
            <person name="Figueroa M."/>
        </authorList>
    </citation>
    <scope>NUCLEOTIDE SEQUENCE [LARGE SCALE GENOMIC DNA]</scope>
    <source>
        <strain evidence="2">12SD80</strain>
    </source>
</reference>
<sequence>MGLTNPAADQVVVIGCCSVVSPTSGGMEYFSLSLSYPSLPPPTLRNLLPHNPQKNHITPEYSLSSRPVVPSDWCTPIKPSRTSLVTISTNPRTAMPAFTSLSGALVLAFSLQHVSAQIPANVSPCVRNCATVKISEGYCSNPQILATAYDQCLRQNCNQADIAAGLPLTPSICGAAGGTNPAVPAANGNVTGTPAVAGNSTGTNSSIPNALRAAGAGTLATVIASPAGQSYASLLQQGPHTVFAPVDSALAQLPLNSTSPADLTALLSYHTVPGTLDVARLPPNGRAIVRTALRGAPYVNLPANDTQVLVLTAQPNGVLTIIEATKNITASNATRVENLELATIPNALTIPGTIAATAAQITELSSLVAAVNGAAPQLFQELDQTPGLTIFAPINAALANPPPNVNFQGILLNHIVNGTVLYSTTIANVTNATSAGGSHIDFINNATGTYARSGDKVLAIVQSDIITRNGVLHLVNGLFEASTATPTFPLVNQNNATETAGITQVDGANLTSTAAQNAQQSSGLRTASSPASIVVGLATLLVGANALCTHFSSLETLFAGVILRGEFKGSNPHSRERFGEPGRNWKYLVGPDSLGSCSGALSLAFCE</sequence>
<dbReference type="GO" id="GO:0005615">
    <property type="term" value="C:extracellular space"/>
    <property type="evidence" value="ECO:0007669"/>
    <property type="project" value="TreeGrafter"/>
</dbReference>
<proteinExistence type="predicted"/>
<dbReference type="GO" id="GO:0016236">
    <property type="term" value="P:macroautophagy"/>
    <property type="evidence" value="ECO:0007669"/>
    <property type="project" value="TreeGrafter"/>
</dbReference>
<dbReference type="AlphaFoldDB" id="A0A2N5TWJ3"/>
<evidence type="ECO:0000313" key="2">
    <source>
        <dbReference type="EMBL" id="PLW29883.1"/>
    </source>
</evidence>
<evidence type="ECO:0000313" key="3">
    <source>
        <dbReference type="Proteomes" id="UP000235392"/>
    </source>
</evidence>
<dbReference type="Gene3D" id="2.30.180.10">
    <property type="entry name" value="FAS1 domain"/>
    <property type="match status" value="2"/>
</dbReference>
<dbReference type="SMART" id="SM00554">
    <property type="entry name" value="FAS1"/>
    <property type="match status" value="2"/>
</dbReference>
<feature type="domain" description="FAS1" evidence="1">
    <location>
        <begin position="351"/>
        <end position="479"/>
    </location>
</feature>
<dbReference type="Pfam" id="PF02469">
    <property type="entry name" value="Fasciclin"/>
    <property type="match status" value="2"/>
</dbReference>
<dbReference type="InterPro" id="IPR000782">
    <property type="entry name" value="FAS1_domain"/>
</dbReference>
<dbReference type="PANTHER" id="PTHR10900">
    <property type="entry name" value="PERIOSTIN-RELATED"/>
    <property type="match status" value="1"/>
</dbReference>
<feature type="domain" description="FAS1" evidence="1">
    <location>
        <begin position="204"/>
        <end position="326"/>
    </location>
</feature>
<dbReference type="EMBL" id="PGCI01000316">
    <property type="protein sequence ID" value="PLW29883.1"/>
    <property type="molecule type" value="Genomic_DNA"/>
</dbReference>
<dbReference type="GO" id="GO:0000329">
    <property type="term" value="C:fungal-type vacuole membrane"/>
    <property type="evidence" value="ECO:0007669"/>
    <property type="project" value="TreeGrafter"/>
</dbReference>
<dbReference type="SUPFAM" id="SSF82153">
    <property type="entry name" value="FAS1 domain"/>
    <property type="match status" value="2"/>
</dbReference>
<name>A0A2N5TWJ3_9BASI</name>
<dbReference type="PANTHER" id="PTHR10900:SF122">
    <property type="entry name" value="FAS1 DOMAIN-CONTAINING PROTEIN"/>
    <property type="match status" value="1"/>
</dbReference>
<protein>
    <recommendedName>
        <fullName evidence="1">FAS1 domain-containing protein</fullName>
    </recommendedName>
</protein>